<gene>
    <name evidence="8" type="ORF">PYTT_0908</name>
</gene>
<comment type="similarity">
    <text evidence="2">Belongs to the glycosyl hydrolase 20 family.</text>
</comment>
<dbReference type="KEGG" id="agl:PYTT_0908"/>
<evidence type="ECO:0000256" key="5">
    <source>
        <dbReference type="PIRSR" id="PIRSR625705-1"/>
    </source>
</evidence>
<dbReference type="PIRSF" id="PIRSF001093">
    <property type="entry name" value="B-hxosamndse_ab_euk"/>
    <property type="match status" value="1"/>
</dbReference>
<dbReference type="GO" id="GO:0030203">
    <property type="term" value="P:glycosaminoglycan metabolic process"/>
    <property type="evidence" value="ECO:0007669"/>
    <property type="project" value="TreeGrafter"/>
</dbReference>
<evidence type="ECO:0000259" key="7">
    <source>
        <dbReference type="Pfam" id="PF00728"/>
    </source>
</evidence>
<dbReference type="STRING" id="1679444.PYTT_0908"/>
<dbReference type="EMBL" id="LT629973">
    <property type="protein sequence ID" value="SEH80865.1"/>
    <property type="molecule type" value="Genomic_DNA"/>
</dbReference>
<dbReference type="GO" id="GO:0005975">
    <property type="term" value="P:carbohydrate metabolic process"/>
    <property type="evidence" value="ECO:0007669"/>
    <property type="project" value="InterPro"/>
</dbReference>
<keyword evidence="9" id="KW-1185">Reference proteome</keyword>
<evidence type="ECO:0000256" key="6">
    <source>
        <dbReference type="SAM" id="SignalP"/>
    </source>
</evidence>
<dbReference type="AlphaFoldDB" id="A0A1H6L4M7"/>
<comment type="catalytic activity">
    <reaction evidence="1">
        <text>Hydrolysis of terminal non-reducing N-acetyl-D-hexosamine residues in N-acetyl-beta-D-hexosaminides.</text>
        <dbReference type="EC" id="3.2.1.52"/>
    </reaction>
</comment>
<dbReference type="Proteomes" id="UP000176204">
    <property type="component" value="Chromosome I"/>
</dbReference>
<feature type="chain" id="PRO_5009604497" description="beta-N-acetylhexosaminidase" evidence="6">
    <location>
        <begin position="27"/>
        <end position="583"/>
    </location>
</feature>
<dbReference type="PANTHER" id="PTHR22600">
    <property type="entry name" value="BETA-HEXOSAMINIDASE"/>
    <property type="match status" value="1"/>
</dbReference>
<dbReference type="Gene3D" id="3.30.379.10">
    <property type="entry name" value="Chitobiase/beta-hexosaminidase domain 2-like"/>
    <property type="match status" value="1"/>
</dbReference>
<dbReference type="Gene3D" id="3.20.20.80">
    <property type="entry name" value="Glycosidases"/>
    <property type="match status" value="1"/>
</dbReference>
<keyword evidence="6" id="KW-0732">Signal</keyword>
<evidence type="ECO:0000256" key="1">
    <source>
        <dbReference type="ARBA" id="ARBA00001231"/>
    </source>
</evidence>
<dbReference type="InterPro" id="IPR015883">
    <property type="entry name" value="Glyco_hydro_20_cat"/>
</dbReference>
<sequence length="583" mass="65794">MITSSITRLTLSAAAAACLAPSSLHAQEQVIPRPAEISIEKEGKALILDPQTEIVVSEDLATSGTNGKQTEPGKEAAYAISYLRQGTGLKLPASVNGLNIQAALKKSEATYAFRDRIIFSVDKRLLQQHGPEAYALQTSFVKINPDKEQFILNVKIASPKAIIPAIQTIAQMLPPAFFDPKADKAKTEWKLADAPFTVTDYPRYAWRSFMLDEARYFYGVDAVKKIIDQMALLKMNVLHWHLSDDGGWRIEIKKYPKLTSIGSKRRDTEIEKWGSGKYSGKPHEGYYTQDQIRDIVAYAAERGITIIPEIDVPGHSAALCASYPELKLTLKQPSEVPATFTQNIALDPTNEKVYEVLSDILDEIITLFPSPIIHLGGDEVRHKDCWQGEPAIEAFMKKKGLKSLNDVQTYFTNRMSQILSRKGRRMMGWNEILGHDIHGDGGGTTTGTLAPNTVINYWYGKREPVIEAAKKGHDIVNSEWQYTYMTKFSKPDLRKSYSFDPALPGLTPEQQKRVLGMACHTWTEWIPDTDELYRQMYPRIIALAETAWTAKERKNYDDFLKRVRNYTRILDAMDVKFDHSKIK</sequence>
<evidence type="ECO:0000313" key="8">
    <source>
        <dbReference type="EMBL" id="SEH80865.1"/>
    </source>
</evidence>
<dbReference type="Pfam" id="PF00728">
    <property type="entry name" value="Glyco_hydro_20"/>
    <property type="match status" value="1"/>
</dbReference>
<dbReference type="CDD" id="cd06563">
    <property type="entry name" value="GH20_chitobiase-like"/>
    <property type="match status" value="1"/>
</dbReference>
<feature type="domain" description="Glycoside hydrolase family 20 catalytic" evidence="7">
    <location>
        <begin position="204"/>
        <end position="550"/>
    </location>
</feature>
<feature type="active site" description="Proton donor" evidence="5">
    <location>
        <position position="379"/>
    </location>
</feature>
<dbReference type="GO" id="GO:0004563">
    <property type="term" value="F:beta-N-acetylhexosaminidase activity"/>
    <property type="evidence" value="ECO:0007669"/>
    <property type="project" value="UniProtKB-EC"/>
</dbReference>
<protein>
    <recommendedName>
        <fullName evidence="3">beta-N-acetylhexosaminidase</fullName>
        <ecNumber evidence="3">3.2.1.52</ecNumber>
    </recommendedName>
</protein>
<evidence type="ECO:0000256" key="3">
    <source>
        <dbReference type="ARBA" id="ARBA00012663"/>
    </source>
</evidence>
<evidence type="ECO:0000313" key="9">
    <source>
        <dbReference type="Proteomes" id="UP000176204"/>
    </source>
</evidence>
<dbReference type="InterPro" id="IPR029018">
    <property type="entry name" value="Hex-like_dom2"/>
</dbReference>
<dbReference type="RefSeq" id="WP_067774665.1">
    <property type="nucleotide sequence ID" value="NZ_LIGX01000019.1"/>
</dbReference>
<feature type="signal peptide" evidence="6">
    <location>
        <begin position="1"/>
        <end position="26"/>
    </location>
</feature>
<organism evidence="8 9">
    <name type="scientific">Akkermansia glycaniphila</name>
    <dbReference type="NCBI Taxonomy" id="1679444"/>
    <lineage>
        <taxon>Bacteria</taxon>
        <taxon>Pseudomonadati</taxon>
        <taxon>Verrucomicrobiota</taxon>
        <taxon>Verrucomicrobiia</taxon>
        <taxon>Verrucomicrobiales</taxon>
        <taxon>Akkermansiaceae</taxon>
        <taxon>Akkermansia</taxon>
    </lineage>
</organism>
<name>A0A1H6L4M7_9BACT</name>
<accession>A0A1H6L4M7</accession>
<evidence type="ECO:0000256" key="2">
    <source>
        <dbReference type="ARBA" id="ARBA00006285"/>
    </source>
</evidence>
<proteinExistence type="inferred from homology"/>
<dbReference type="SUPFAM" id="SSF51445">
    <property type="entry name" value="(Trans)glycosidases"/>
    <property type="match status" value="1"/>
</dbReference>
<dbReference type="PANTHER" id="PTHR22600:SF57">
    <property type="entry name" value="BETA-N-ACETYLHEXOSAMINIDASE"/>
    <property type="match status" value="1"/>
</dbReference>
<dbReference type="PRINTS" id="PR00738">
    <property type="entry name" value="GLHYDRLASE20"/>
</dbReference>
<dbReference type="GO" id="GO:0016020">
    <property type="term" value="C:membrane"/>
    <property type="evidence" value="ECO:0007669"/>
    <property type="project" value="TreeGrafter"/>
</dbReference>
<dbReference type="EC" id="3.2.1.52" evidence="3"/>
<keyword evidence="4" id="KW-0378">Hydrolase</keyword>
<dbReference type="OrthoDB" id="177545at2"/>
<dbReference type="InterPro" id="IPR025705">
    <property type="entry name" value="Beta_hexosaminidase_sua/sub"/>
</dbReference>
<dbReference type="InterPro" id="IPR017853">
    <property type="entry name" value="GH"/>
</dbReference>
<reference evidence="9" key="1">
    <citation type="submission" date="2016-09" db="EMBL/GenBank/DDBJ databases">
        <authorList>
            <person name="Koehorst J."/>
        </authorList>
    </citation>
    <scope>NUCLEOTIDE SEQUENCE [LARGE SCALE GENOMIC DNA]</scope>
</reference>
<evidence type="ECO:0000256" key="4">
    <source>
        <dbReference type="ARBA" id="ARBA00022801"/>
    </source>
</evidence>